<gene>
    <name evidence="2" type="ORF">PCOR1329_LOCUS51903</name>
</gene>
<name>A0ABN9UWW4_9DINO</name>
<dbReference type="Proteomes" id="UP001189429">
    <property type="component" value="Unassembled WGS sequence"/>
</dbReference>
<evidence type="ECO:0000313" key="3">
    <source>
        <dbReference type="Proteomes" id="UP001189429"/>
    </source>
</evidence>
<feature type="region of interest" description="Disordered" evidence="1">
    <location>
        <begin position="1"/>
        <end position="88"/>
    </location>
</feature>
<evidence type="ECO:0000256" key="1">
    <source>
        <dbReference type="SAM" id="MobiDB-lite"/>
    </source>
</evidence>
<feature type="region of interest" description="Disordered" evidence="1">
    <location>
        <begin position="293"/>
        <end position="349"/>
    </location>
</feature>
<dbReference type="PANTHER" id="PTHR32251">
    <property type="entry name" value="3-OXO-5-ALPHA-STEROID 4-DEHYDROGENASE"/>
    <property type="match status" value="1"/>
</dbReference>
<sequence>MEMCGSRRPRPAPPRADGVCCLRASGERRESTAAAPRRASGATSGGGGAPWGCWSPSPPSGRPRPGRPPSRSARAASATSSTRSASTRSCLGSSRLALLRHMTAALAKYHHKTPLTPFGIACCGLYAAYGVRLSTYVLRRQGEDSYLPKLEALQLKSDMMGVAGKFAIVAGVSFSQALYALPLTVAMSPSAARARPALRALGWAGVGISAVGLLIREHVADEQKLAGKREKPGAPVVDGLYSYCRHPNYRNLLFHCGISCMGVSGTPMQVFACVFPTFFMGFTLQNAAVRSDKEESRPQVQEHSRMIRAVGQQHAAPPAAPRGRRDPAAAHCRRAGELTRRPGARGNAR</sequence>
<reference evidence="2" key="1">
    <citation type="submission" date="2023-10" db="EMBL/GenBank/DDBJ databases">
        <authorList>
            <person name="Chen Y."/>
            <person name="Shah S."/>
            <person name="Dougan E. K."/>
            <person name="Thang M."/>
            <person name="Chan C."/>
        </authorList>
    </citation>
    <scope>NUCLEOTIDE SEQUENCE [LARGE SCALE GENOMIC DNA]</scope>
</reference>
<evidence type="ECO:0008006" key="4">
    <source>
        <dbReference type="Google" id="ProtNLM"/>
    </source>
</evidence>
<dbReference type="EMBL" id="CAUYUJ010016309">
    <property type="protein sequence ID" value="CAK0863867.1"/>
    <property type="molecule type" value="Genomic_DNA"/>
</dbReference>
<comment type="caution">
    <text evidence="2">The sequence shown here is derived from an EMBL/GenBank/DDBJ whole genome shotgun (WGS) entry which is preliminary data.</text>
</comment>
<feature type="compositionally biased region" description="Pro residues" evidence="1">
    <location>
        <begin position="56"/>
        <end position="68"/>
    </location>
</feature>
<protein>
    <recommendedName>
        <fullName evidence="4">Protein-S-isoprenylcysteine O-methyltransferase</fullName>
    </recommendedName>
</protein>
<dbReference type="Gene3D" id="1.20.120.1630">
    <property type="match status" value="1"/>
</dbReference>
<feature type="compositionally biased region" description="Basic and acidic residues" evidence="1">
    <location>
        <begin position="293"/>
        <end position="305"/>
    </location>
</feature>
<feature type="compositionally biased region" description="Basic and acidic residues" evidence="1">
    <location>
        <begin position="323"/>
        <end position="340"/>
    </location>
</feature>
<proteinExistence type="predicted"/>
<dbReference type="Pfam" id="PF06966">
    <property type="entry name" value="DUF1295"/>
    <property type="match status" value="1"/>
</dbReference>
<dbReference type="InterPro" id="IPR010721">
    <property type="entry name" value="UstE-like"/>
</dbReference>
<feature type="compositionally biased region" description="Low complexity" evidence="1">
    <location>
        <begin position="69"/>
        <end position="88"/>
    </location>
</feature>
<dbReference type="PANTHER" id="PTHR32251:SF17">
    <property type="entry name" value="STEROID 5-ALPHA REDUCTASE C-TERMINAL DOMAIN-CONTAINING PROTEIN"/>
    <property type="match status" value="1"/>
</dbReference>
<evidence type="ECO:0000313" key="2">
    <source>
        <dbReference type="EMBL" id="CAK0863867.1"/>
    </source>
</evidence>
<keyword evidence="3" id="KW-1185">Reference proteome</keyword>
<accession>A0ABN9UWW4</accession>
<organism evidence="2 3">
    <name type="scientific">Prorocentrum cordatum</name>
    <dbReference type="NCBI Taxonomy" id="2364126"/>
    <lineage>
        <taxon>Eukaryota</taxon>
        <taxon>Sar</taxon>
        <taxon>Alveolata</taxon>
        <taxon>Dinophyceae</taxon>
        <taxon>Prorocentrales</taxon>
        <taxon>Prorocentraceae</taxon>
        <taxon>Prorocentrum</taxon>
    </lineage>
</organism>
<feature type="compositionally biased region" description="Low complexity" evidence="1">
    <location>
        <begin position="32"/>
        <end position="42"/>
    </location>
</feature>